<name>A0A0W0FPQ5_MONRR</name>
<proteinExistence type="predicted"/>
<reference evidence="1 2" key="1">
    <citation type="submission" date="2015-12" db="EMBL/GenBank/DDBJ databases">
        <title>Draft genome sequence of Moniliophthora roreri, the causal agent of frosty pod rot of cacao.</title>
        <authorList>
            <person name="Aime M.C."/>
            <person name="Diaz-Valderrama J.R."/>
            <person name="Kijpornyongpan T."/>
            <person name="Phillips-Mora W."/>
        </authorList>
    </citation>
    <scope>NUCLEOTIDE SEQUENCE [LARGE SCALE GENOMIC DNA]</scope>
    <source>
        <strain evidence="1 2">MCA 2952</strain>
    </source>
</reference>
<organism evidence="1 2">
    <name type="scientific">Moniliophthora roreri</name>
    <name type="common">Frosty pod rot fungus</name>
    <name type="synonym">Monilia roreri</name>
    <dbReference type="NCBI Taxonomy" id="221103"/>
    <lineage>
        <taxon>Eukaryota</taxon>
        <taxon>Fungi</taxon>
        <taxon>Dikarya</taxon>
        <taxon>Basidiomycota</taxon>
        <taxon>Agaricomycotina</taxon>
        <taxon>Agaricomycetes</taxon>
        <taxon>Agaricomycetidae</taxon>
        <taxon>Agaricales</taxon>
        <taxon>Marasmiineae</taxon>
        <taxon>Marasmiaceae</taxon>
        <taxon>Moniliophthora</taxon>
    </lineage>
</organism>
<evidence type="ECO:0000313" key="1">
    <source>
        <dbReference type="EMBL" id="KTB38226.1"/>
    </source>
</evidence>
<evidence type="ECO:0000313" key="2">
    <source>
        <dbReference type="Proteomes" id="UP000054988"/>
    </source>
</evidence>
<dbReference type="EMBL" id="LATX01001774">
    <property type="protein sequence ID" value="KTB38226.1"/>
    <property type="molecule type" value="Genomic_DNA"/>
</dbReference>
<protein>
    <submittedName>
        <fullName evidence="1">Uncharacterized protein</fullName>
    </submittedName>
</protein>
<dbReference type="Proteomes" id="UP000054988">
    <property type="component" value="Unassembled WGS sequence"/>
</dbReference>
<sequence length="167" mass="18647">MSQVNATHYVPIQTSSGSVNALVMPEEGNFKPNFLFGQPLLAKQSTIHFPGMGYNAVFMESERAEDKSGVTLRIEPLIGTADKAIYLRLSDIKKLGLEDTGKEVITRQGKCKIYQGDISFKLPDDYNAGAYTYRLQYAYGLSPEITDHIQADYGKNNKKQGYLQLQL</sequence>
<gene>
    <name evidence="1" type="ORF">WG66_9193</name>
</gene>
<comment type="caution">
    <text evidence="1">The sequence shown here is derived from an EMBL/GenBank/DDBJ whole genome shotgun (WGS) entry which is preliminary data.</text>
</comment>
<accession>A0A0W0FPQ5</accession>
<dbReference type="AlphaFoldDB" id="A0A0W0FPQ5"/>